<name>X1SWG0_9ZZZZ</name>
<sequence>EQEVSEESLSAIMEAESHTEETRSFIKQVRRITRRKFTPEEKIRIVLEGFRHEVPIRDLCRREGIRPNVYYAWLRDFMEAGKERLARDTVRDATRAEVDGVKRENERLKQLVADLSLKVHLLKKSEIPGLE</sequence>
<gene>
    <name evidence="2" type="ORF">S12H4_40958</name>
</gene>
<dbReference type="AlphaFoldDB" id="X1SWG0"/>
<dbReference type="InterPro" id="IPR052546">
    <property type="entry name" value="Transposase_8_domain"/>
</dbReference>
<organism evidence="2">
    <name type="scientific">marine sediment metagenome</name>
    <dbReference type="NCBI Taxonomy" id="412755"/>
    <lineage>
        <taxon>unclassified sequences</taxon>
        <taxon>metagenomes</taxon>
        <taxon>ecological metagenomes</taxon>
    </lineage>
</organism>
<accession>X1SWG0</accession>
<proteinExistence type="predicted"/>
<dbReference type="PANTHER" id="PTHR33609:SF1">
    <property type="entry name" value="TRANSPOSASE"/>
    <property type="match status" value="1"/>
</dbReference>
<evidence type="ECO:0000313" key="2">
    <source>
        <dbReference type="EMBL" id="GAI97303.1"/>
    </source>
</evidence>
<evidence type="ECO:0000256" key="1">
    <source>
        <dbReference type="SAM" id="Coils"/>
    </source>
</evidence>
<dbReference type="EMBL" id="BARW01024910">
    <property type="protein sequence ID" value="GAI97303.1"/>
    <property type="molecule type" value="Genomic_DNA"/>
</dbReference>
<dbReference type="PANTHER" id="PTHR33609">
    <property type="entry name" value="LOW CALCIUM RESPONSE LOCUS PROTEIN S"/>
    <property type="match status" value="1"/>
</dbReference>
<feature type="non-terminal residue" evidence="2">
    <location>
        <position position="1"/>
    </location>
</feature>
<dbReference type="GO" id="GO:0004803">
    <property type="term" value="F:transposase activity"/>
    <property type="evidence" value="ECO:0007669"/>
    <property type="project" value="InterPro"/>
</dbReference>
<comment type="caution">
    <text evidence="2">The sequence shown here is derived from an EMBL/GenBank/DDBJ whole genome shotgun (WGS) entry which is preliminary data.</text>
</comment>
<protein>
    <recommendedName>
        <fullName evidence="3">Transposase</fullName>
    </recommendedName>
</protein>
<feature type="coiled-coil region" evidence="1">
    <location>
        <begin position="91"/>
        <end position="118"/>
    </location>
</feature>
<dbReference type="GO" id="GO:0006313">
    <property type="term" value="P:DNA transposition"/>
    <property type="evidence" value="ECO:0007669"/>
    <property type="project" value="InterPro"/>
</dbReference>
<dbReference type="InterPro" id="IPR002514">
    <property type="entry name" value="Transposase_8"/>
</dbReference>
<keyword evidence="1" id="KW-0175">Coiled coil</keyword>
<dbReference type="GO" id="GO:0043565">
    <property type="term" value="F:sequence-specific DNA binding"/>
    <property type="evidence" value="ECO:0007669"/>
    <property type="project" value="InterPro"/>
</dbReference>
<reference evidence="2" key="1">
    <citation type="journal article" date="2014" name="Front. Microbiol.">
        <title>High frequency of phylogenetically diverse reductive dehalogenase-homologous genes in deep subseafloor sedimentary metagenomes.</title>
        <authorList>
            <person name="Kawai M."/>
            <person name="Futagami T."/>
            <person name="Toyoda A."/>
            <person name="Takaki Y."/>
            <person name="Nishi S."/>
            <person name="Hori S."/>
            <person name="Arai W."/>
            <person name="Tsubouchi T."/>
            <person name="Morono Y."/>
            <person name="Uchiyama I."/>
            <person name="Ito T."/>
            <person name="Fujiyama A."/>
            <person name="Inagaki F."/>
            <person name="Takami H."/>
        </authorList>
    </citation>
    <scope>NUCLEOTIDE SEQUENCE</scope>
    <source>
        <strain evidence="2">Expedition CK06-06</strain>
    </source>
</reference>
<dbReference type="SUPFAM" id="SSF48295">
    <property type="entry name" value="TrpR-like"/>
    <property type="match status" value="1"/>
</dbReference>
<dbReference type="InterPro" id="IPR010921">
    <property type="entry name" value="Trp_repressor/repl_initiator"/>
</dbReference>
<evidence type="ECO:0008006" key="3">
    <source>
        <dbReference type="Google" id="ProtNLM"/>
    </source>
</evidence>
<dbReference type="Pfam" id="PF01527">
    <property type="entry name" value="HTH_Tnp_1"/>
    <property type="match status" value="1"/>
</dbReference>